<feature type="compositionally biased region" description="Polar residues" evidence="1">
    <location>
        <begin position="1"/>
        <end position="16"/>
    </location>
</feature>
<dbReference type="AlphaFoldDB" id="A0A4E9DSU2"/>
<proteinExistence type="predicted"/>
<evidence type="ECO:0000313" key="2">
    <source>
        <dbReference type="EMBL" id="VIO58741.1"/>
    </source>
</evidence>
<name>A0A4E9DSU2_GIBZA</name>
<feature type="compositionally biased region" description="Basic and acidic residues" evidence="1">
    <location>
        <begin position="19"/>
        <end position="32"/>
    </location>
</feature>
<accession>A0A4E9DSU2</accession>
<feature type="region of interest" description="Disordered" evidence="1">
    <location>
        <begin position="1"/>
        <end position="32"/>
    </location>
</feature>
<organism evidence="2">
    <name type="scientific">Gibberella zeae</name>
    <name type="common">Wheat head blight fungus</name>
    <name type="synonym">Fusarium graminearum</name>
    <dbReference type="NCBI Taxonomy" id="5518"/>
    <lineage>
        <taxon>Eukaryota</taxon>
        <taxon>Fungi</taxon>
        <taxon>Dikarya</taxon>
        <taxon>Ascomycota</taxon>
        <taxon>Pezizomycotina</taxon>
        <taxon>Sordariomycetes</taxon>
        <taxon>Hypocreomycetidae</taxon>
        <taxon>Hypocreales</taxon>
        <taxon>Nectriaceae</taxon>
        <taxon>Fusarium</taxon>
    </lineage>
</organism>
<protein>
    <submittedName>
        <fullName evidence="2">Uncharacterized protein</fullName>
    </submittedName>
</protein>
<reference evidence="2" key="1">
    <citation type="submission" date="2019-04" db="EMBL/GenBank/DDBJ databases">
        <authorList>
            <person name="Melise S."/>
            <person name="Noan J."/>
            <person name="Okalmin O."/>
        </authorList>
    </citation>
    <scope>NUCLEOTIDE SEQUENCE</scope>
    <source>
        <strain evidence="2">FN9</strain>
    </source>
</reference>
<gene>
    <name evidence="2" type="ORF">FUG_LOCUS318414</name>
</gene>
<dbReference type="EMBL" id="CAAKMV010000135">
    <property type="protein sequence ID" value="VIO58741.1"/>
    <property type="molecule type" value="Genomic_DNA"/>
</dbReference>
<sequence length="88" mass="10083">MLWNYQPNDEAQSIDGQTEEQRLGEEQQRRQKEPLPIDCYIRCIAEYCICKDMQLTVQLGVYAVLGGEPIASSNRDDAVIERGTNTIY</sequence>
<evidence type="ECO:0000256" key="1">
    <source>
        <dbReference type="SAM" id="MobiDB-lite"/>
    </source>
</evidence>